<gene>
    <name evidence="18" type="ORF">QBC37DRAFT_391300</name>
</gene>
<proteinExistence type="inferred from homology"/>
<evidence type="ECO:0000256" key="13">
    <source>
        <dbReference type="ARBA" id="ARBA00044502"/>
    </source>
</evidence>
<dbReference type="PANTHER" id="PTHR33353">
    <property type="entry name" value="PUTATIVE (AFU_ORTHOLOGUE AFUA_1G12560)-RELATED"/>
    <property type="match status" value="1"/>
</dbReference>
<protein>
    <recommendedName>
        <fullName evidence="15">lytic cellulose monooxygenase (C4-dehydrogenating)</fullName>
        <ecNumber evidence="15">1.14.99.56</ecNumber>
    </recommendedName>
</protein>
<evidence type="ECO:0000313" key="19">
    <source>
        <dbReference type="Proteomes" id="UP001301769"/>
    </source>
</evidence>
<keyword evidence="8" id="KW-0186">Copper</keyword>
<keyword evidence="5 16" id="KW-0732">Signal</keyword>
<evidence type="ECO:0000256" key="9">
    <source>
        <dbReference type="ARBA" id="ARBA00023033"/>
    </source>
</evidence>
<comment type="caution">
    <text evidence="18">The sequence shown here is derived from an EMBL/GenBank/DDBJ whole genome shotgun (WGS) entry which is preliminary data.</text>
</comment>
<keyword evidence="9" id="KW-0503">Monooxygenase</keyword>
<dbReference type="InterPro" id="IPR005103">
    <property type="entry name" value="AA9_LPMO"/>
</dbReference>
<evidence type="ECO:0000256" key="1">
    <source>
        <dbReference type="ARBA" id="ARBA00001973"/>
    </source>
</evidence>
<feature type="chain" id="PRO_5043041727" description="lytic cellulose monooxygenase (C4-dehydrogenating)" evidence="16">
    <location>
        <begin position="20"/>
        <end position="252"/>
    </location>
</feature>
<dbReference type="GO" id="GO:0004497">
    <property type="term" value="F:monooxygenase activity"/>
    <property type="evidence" value="ECO:0007669"/>
    <property type="project" value="UniProtKB-KW"/>
</dbReference>
<dbReference type="GO" id="GO:0030245">
    <property type="term" value="P:cellulose catabolic process"/>
    <property type="evidence" value="ECO:0007669"/>
    <property type="project" value="UniProtKB-KW"/>
</dbReference>
<keyword evidence="18" id="KW-0378">Hydrolase</keyword>
<keyword evidence="11" id="KW-0119">Carbohydrate metabolism</keyword>
<evidence type="ECO:0000256" key="15">
    <source>
        <dbReference type="ARBA" id="ARBA00047174"/>
    </source>
</evidence>
<evidence type="ECO:0000256" key="3">
    <source>
        <dbReference type="ARBA" id="ARBA00022525"/>
    </source>
</evidence>
<keyword evidence="3" id="KW-0964">Secreted</keyword>
<dbReference type="Proteomes" id="UP001301769">
    <property type="component" value="Unassembled WGS sequence"/>
</dbReference>
<keyword evidence="4" id="KW-0479">Metal-binding</keyword>
<reference evidence="18" key="2">
    <citation type="submission" date="2023-05" db="EMBL/GenBank/DDBJ databases">
        <authorList>
            <consortium name="Lawrence Berkeley National Laboratory"/>
            <person name="Steindorff A."/>
            <person name="Hensen N."/>
            <person name="Bonometti L."/>
            <person name="Westerberg I."/>
            <person name="Brannstrom I.O."/>
            <person name="Guillou S."/>
            <person name="Cros-Aarteil S."/>
            <person name="Calhoun S."/>
            <person name="Haridas S."/>
            <person name="Kuo A."/>
            <person name="Mondo S."/>
            <person name="Pangilinan J."/>
            <person name="Riley R."/>
            <person name="Labutti K."/>
            <person name="Andreopoulos B."/>
            <person name="Lipzen A."/>
            <person name="Chen C."/>
            <person name="Yanf M."/>
            <person name="Daum C."/>
            <person name="Ng V."/>
            <person name="Clum A."/>
            <person name="Ohm R."/>
            <person name="Martin F."/>
            <person name="Silar P."/>
            <person name="Natvig D."/>
            <person name="Lalanne C."/>
            <person name="Gautier V."/>
            <person name="Ament-Velasquez S.L."/>
            <person name="Kruys A."/>
            <person name="Hutchinson M.I."/>
            <person name="Powell A.J."/>
            <person name="Barry K."/>
            <person name="Miller A.N."/>
            <person name="Grigoriev I.V."/>
            <person name="Debuchy R."/>
            <person name="Gladieux P."/>
            <person name="Thoren M.H."/>
            <person name="Johannesson H."/>
        </authorList>
    </citation>
    <scope>NUCLEOTIDE SEQUENCE</scope>
    <source>
        <strain evidence="18">PSN293</strain>
    </source>
</reference>
<comment type="similarity">
    <text evidence="13">Belongs to the polysaccharide monooxygenase AA9 family.</text>
</comment>
<dbReference type="GO" id="GO:0005576">
    <property type="term" value="C:extracellular region"/>
    <property type="evidence" value="ECO:0007669"/>
    <property type="project" value="UniProtKB-SubCell"/>
</dbReference>
<dbReference type="InterPro" id="IPR049892">
    <property type="entry name" value="AA9"/>
</dbReference>
<comment type="cofactor">
    <cofactor evidence="1">
        <name>Cu(2+)</name>
        <dbReference type="ChEBI" id="CHEBI:29036"/>
    </cofactor>
</comment>
<keyword evidence="19" id="KW-1185">Reference proteome</keyword>
<evidence type="ECO:0000256" key="14">
    <source>
        <dbReference type="ARBA" id="ARBA00045077"/>
    </source>
</evidence>
<feature type="domain" description="Auxiliary Activity family 9 catalytic" evidence="17">
    <location>
        <begin position="20"/>
        <end position="230"/>
    </location>
</feature>
<evidence type="ECO:0000256" key="10">
    <source>
        <dbReference type="ARBA" id="ARBA00023157"/>
    </source>
</evidence>
<keyword evidence="7" id="KW-0560">Oxidoreductase</keyword>
<evidence type="ECO:0000259" key="17">
    <source>
        <dbReference type="Pfam" id="PF03443"/>
    </source>
</evidence>
<dbReference type="CDD" id="cd21175">
    <property type="entry name" value="LPMO_AA9"/>
    <property type="match status" value="1"/>
</dbReference>
<evidence type="ECO:0000256" key="8">
    <source>
        <dbReference type="ARBA" id="ARBA00023008"/>
    </source>
</evidence>
<accession>A0AAN7B1L6</accession>
<dbReference type="PANTHER" id="PTHR33353:SF19">
    <property type="entry name" value="GLYCOSYLHYDROLASE FAMILY 61-8 PROTEIN"/>
    <property type="match status" value="1"/>
</dbReference>
<dbReference type="Gene3D" id="2.70.50.70">
    <property type="match status" value="1"/>
</dbReference>
<keyword evidence="12" id="KW-0624">Polysaccharide degradation</keyword>
<evidence type="ECO:0000256" key="5">
    <source>
        <dbReference type="ARBA" id="ARBA00022729"/>
    </source>
</evidence>
<dbReference type="GO" id="GO:0016787">
    <property type="term" value="F:hydrolase activity"/>
    <property type="evidence" value="ECO:0007669"/>
    <property type="project" value="UniProtKB-KW"/>
</dbReference>
<dbReference type="GO" id="GO:0046872">
    <property type="term" value="F:metal ion binding"/>
    <property type="evidence" value="ECO:0007669"/>
    <property type="project" value="UniProtKB-KW"/>
</dbReference>
<evidence type="ECO:0000256" key="4">
    <source>
        <dbReference type="ARBA" id="ARBA00022723"/>
    </source>
</evidence>
<evidence type="ECO:0000256" key="12">
    <source>
        <dbReference type="ARBA" id="ARBA00023326"/>
    </source>
</evidence>
<keyword evidence="10" id="KW-1015">Disulfide bond</keyword>
<evidence type="ECO:0000313" key="18">
    <source>
        <dbReference type="EMBL" id="KAK4209376.1"/>
    </source>
</evidence>
<evidence type="ECO:0000256" key="16">
    <source>
        <dbReference type="SAM" id="SignalP"/>
    </source>
</evidence>
<dbReference type="Pfam" id="PF03443">
    <property type="entry name" value="AA9"/>
    <property type="match status" value="1"/>
</dbReference>
<reference evidence="18" key="1">
    <citation type="journal article" date="2023" name="Mol. Phylogenet. Evol.">
        <title>Genome-scale phylogeny and comparative genomics of the fungal order Sordariales.</title>
        <authorList>
            <person name="Hensen N."/>
            <person name="Bonometti L."/>
            <person name="Westerberg I."/>
            <person name="Brannstrom I.O."/>
            <person name="Guillou S."/>
            <person name="Cros-Aarteil S."/>
            <person name="Calhoun S."/>
            <person name="Haridas S."/>
            <person name="Kuo A."/>
            <person name="Mondo S."/>
            <person name="Pangilinan J."/>
            <person name="Riley R."/>
            <person name="LaButti K."/>
            <person name="Andreopoulos B."/>
            <person name="Lipzen A."/>
            <person name="Chen C."/>
            <person name="Yan M."/>
            <person name="Daum C."/>
            <person name="Ng V."/>
            <person name="Clum A."/>
            <person name="Steindorff A."/>
            <person name="Ohm R.A."/>
            <person name="Martin F."/>
            <person name="Silar P."/>
            <person name="Natvig D.O."/>
            <person name="Lalanne C."/>
            <person name="Gautier V."/>
            <person name="Ament-Velasquez S.L."/>
            <person name="Kruys A."/>
            <person name="Hutchinson M.I."/>
            <person name="Powell A.J."/>
            <person name="Barry K."/>
            <person name="Miller A.N."/>
            <person name="Grigoriev I.V."/>
            <person name="Debuchy R."/>
            <person name="Gladieux P."/>
            <person name="Hiltunen Thoren M."/>
            <person name="Johannesson H."/>
        </authorList>
    </citation>
    <scope>NUCLEOTIDE SEQUENCE</scope>
    <source>
        <strain evidence="18">PSN293</strain>
    </source>
</reference>
<evidence type="ECO:0000256" key="11">
    <source>
        <dbReference type="ARBA" id="ARBA00023277"/>
    </source>
</evidence>
<dbReference type="AlphaFoldDB" id="A0AAN7B1L6"/>
<dbReference type="EC" id="1.14.99.56" evidence="15"/>
<evidence type="ECO:0000256" key="2">
    <source>
        <dbReference type="ARBA" id="ARBA00004613"/>
    </source>
</evidence>
<sequence>MFLFLLSIIAVLLPLGAVGHGGVWNYSIAGDWRPGFFPYYPAEGQSSIQRHWADFRPIVDVRLPTLVCNDPGGYAEEYATVAAGAEIEAYYRGWPHDIGPVIVWMAYCGAEPTSCSSFNGTGRHWFKISQAGLLSGTMRNGVWAQKQMMANNFTWSVTIPERLRSGAYLMRHELIALHVPFSPEFYPQCAHMYVLSNGDETPGQEFLASIPGVWVDDDPELHLSIYEEPTASRTEWAIPGPPVWSGQYSEEL</sequence>
<feature type="signal peptide" evidence="16">
    <location>
        <begin position="1"/>
        <end position="19"/>
    </location>
</feature>
<dbReference type="EMBL" id="MU858207">
    <property type="protein sequence ID" value="KAK4209376.1"/>
    <property type="molecule type" value="Genomic_DNA"/>
</dbReference>
<evidence type="ECO:0000256" key="6">
    <source>
        <dbReference type="ARBA" id="ARBA00023001"/>
    </source>
</evidence>
<comment type="subcellular location">
    <subcellularLocation>
        <location evidence="2">Secreted</location>
    </subcellularLocation>
</comment>
<keyword evidence="6" id="KW-0136">Cellulose degradation</keyword>
<evidence type="ECO:0000256" key="7">
    <source>
        <dbReference type="ARBA" id="ARBA00023002"/>
    </source>
</evidence>
<comment type="catalytic activity">
    <reaction evidence="14">
        <text>[(1-&gt;4)-beta-D-glucosyl]n+m + reduced acceptor + O2 = 4-dehydro-beta-D-glucosyl-[(1-&gt;4)-beta-D-glucosyl]n-1 + [(1-&gt;4)-beta-D-glucosyl]m + acceptor + H2O.</text>
        <dbReference type="EC" id="1.14.99.56"/>
    </reaction>
</comment>
<organism evidence="18 19">
    <name type="scientific">Rhypophila decipiens</name>
    <dbReference type="NCBI Taxonomy" id="261697"/>
    <lineage>
        <taxon>Eukaryota</taxon>
        <taxon>Fungi</taxon>
        <taxon>Dikarya</taxon>
        <taxon>Ascomycota</taxon>
        <taxon>Pezizomycotina</taxon>
        <taxon>Sordariomycetes</taxon>
        <taxon>Sordariomycetidae</taxon>
        <taxon>Sordariales</taxon>
        <taxon>Naviculisporaceae</taxon>
        <taxon>Rhypophila</taxon>
    </lineage>
</organism>
<name>A0AAN7B1L6_9PEZI</name>